<gene>
    <name evidence="1" type="ORF">SAMN05216283_101567</name>
</gene>
<organism evidence="1 2">
    <name type="scientific">Sunxiuqinia elliptica</name>
    <dbReference type="NCBI Taxonomy" id="655355"/>
    <lineage>
        <taxon>Bacteria</taxon>
        <taxon>Pseudomonadati</taxon>
        <taxon>Bacteroidota</taxon>
        <taxon>Bacteroidia</taxon>
        <taxon>Marinilabiliales</taxon>
        <taxon>Prolixibacteraceae</taxon>
        <taxon>Sunxiuqinia</taxon>
    </lineage>
</organism>
<evidence type="ECO:0000313" key="2">
    <source>
        <dbReference type="Proteomes" id="UP000198964"/>
    </source>
</evidence>
<sequence>MKRIIYIGLWMVILAVGLGACNDQTNMRKKITGKAGELVVVVPDPTWEGATGKSFREIMAQPQLGLPQDEPIFDLINVPPSAFKEIFRTSRNIVRIKISTTVDTSEVKFRKDIWAWPQAVVDINASSTEEFNQLLKKNSDRIVAFMLKAERDRLQMNYRNYHDKAAKNIIKDKFNIQLNVPPGFKVTKQEKDFVWVRYETPDISQGIMIHSFPYQSDSTFTQQFLLNKRDSILKANVAGPAEGSYMTTERQLPPVFNVFQFKKNYASEMRGLWRVEGDFMGGPYINLTVLDAANNRIVMLDGYVYAPRFDKRNLLRQVEAMMYSLELPDQQKNDKINSQVNMGN</sequence>
<evidence type="ECO:0008006" key="3">
    <source>
        <dbReference type="Google" id="ProtNLM"/>
    </source>
</evidence>
<dbReference type="RefSeq" id="WP_093918295.1">
    <property type="nucleotide sequence ID" value="NZ_FONW01000001.1"/>
</dbReference>
<evidence type="ECO:0000313" key="1">
    <source>
        <dbReference type="EMBL" id="SFE61989.1"/>
    </source>
</evidence>
<proteinExistence type="predicted"/>
<name>A0A1I2C0X9_9BACT</name>
<dbReference type="AlphaFoldDB" id="A0A1I2C0X9"/>
<protein>
    <recommendedName>
        <fullName evidence="3">DUF4837 domain-containing protein</fullName>
    </recommendedName>
</protein>
<reference evidence="1 2" key="1">
    <citation type="submission" date="2016-10" db="EMBL/GenBank/DDBJ databases">
        <authorList>
            <person name="de Groot N.N."/>
        </authorList>
    </citation>
    <scope>NUCLEOTIDE SEQUENCE [LARGE SCALE GENOMIC DNA]</scope>
    <source>
        <strain evidence="1 2">CGMCC 1.9156</strain>
    </source>
</reference>
<dbReference type="EMBL" id="FONW01000001">
    <property type="protein sequence ID" value="SFE61989.1"/>
    <property type="molecule type" value="Genomic_DNA"/>
</dbReference>
<dbReference type="STRING" id="655355.SAMN05216283_101567"/>
<dbReference type="Proteomes" id="UP000198964">
    <property type="component" value="Unassembled WGS sequence"/>
</dbReference>
<dbReference type="InterPro" id="IPR032286">
    <property type="entry name" value="DUF4837"/>
</dbReference>
<accession>A0A1I2C0X9</accession>
<dbReference type="Pfam" id="PF16125">
    <property type="entry name" value="DUF4837"/>
    <property type="match status" value="1"/>
</dbReference>
<dbReference type="PROSITE" id="PS51257">
    <property type="entry name" value="PROKAR_LIPOPROTEIN"/>
    <property type="match status" value="1"/>
</dbReference>
<keyword evidence="2" id="KW-1185">Reference proteome</keyword>